<evidence type="ECO:0000256" key="22">
    <source>
        <dbReference type="PIRSR" id="PIRSR601508-2"/>
    </source>
</evidence>
<feature type="transmembrane region" description="Helical" evidence="25">
    <location>
        <begin position="935"/>
        <end position="956"/>
    </location>
</feature>
<keyword evidence="8" id="KW-0479">Metal-binding</keyword>
<keyword evidence="9" id="KW-0862">Zinc</keyword>
<evidence type="ECO:0000256" key="16">
    <source>
        <dbReference type="ARBA" id="ARBA00023257"/>
    </source>
</evidence>
<dbReference type="Pfam" id="PF10613">
    <property type="entry name" value="Lig_chan-Glu_bd"/>
    <property type="match status" value="2"/>
</dbReference>
<dbReference type="Gene3D" id="3.40.50.2300">
    <property type="match status" value="2"/>
</dbReference>
<reference evidence="30" key="1">
    <citation type="submission" date="2025-08" db="UniProtKB">
        <authorList>
            <consortium name="RefSeq"/>
        </authorList>
    </citation>
    <scope>IDENTIFICATION</scope>
    <source>
        <tissue evidence="30">Gonads</tissue>
    </source>
</reference>
<dbReference type="PANTHER" id="PTHR18966">
    <property type="entry name" value="IONOTROPIC GLUTAMATE RECEPTOR"/>
    <property type="match status" value="1"/>
</dbReference>
<keyword evidence="29" id="KW-1185">Reference proteome</keyword>
<evidence type="ECO:0000259" key="27">
    <source>
        <dbReference type="SMART" id="SM00079"/>
    </source>
</evidence>
<evidence type="ECO:0000256" key="3">
    <source>
        <dbReference type="ARBA" id="ARBA00015895"/>
    </source>
</evidence>
<feature type="binding site" evidence="21">
    <location>
        <position position="628"/>
    </location>
    <ligand>
        <name>L-glutamate</name>
        <dbReference type="ChEBI" id="CHEBI:29985"/>
    </ligand>
</feature>
<evidence type="ECO:0000256" key="20">
    <source>
        <dbReference type="ARBA" id="ARBA00034100"/>
    </source>
</evidence>
<feature type="transmembrane region" description="Helical" evidence="25">
    <location>
        <begin position="674"/>
        <end position="692"/>
    </location>
</feature>
<evidence type="ECO:0000256" key="2">
    <source>
        <dbReference type="ARBA" id="ARBA00011106"/>
    </source>
</evidence>
<organism evidence="29 30">
    <name type="scientific">Lingula anatina</name>
    <name type="common">Brachiopod</name>
    <name type="synonym">Lingula unguis</name>
    <dbReference type="NCBI Taxonomy" id="7574"/>
    <lineage>
        <taxon>Eukaryota</taxon>
        <taxon>Metazoa</taxon>
        <taxon>Spiralia</taxon>
        <taxon>Lophotrochozoa</taxon>
        <taxon>Brachiopoda</taxon>
        <taxon>Linguliformea</taxon>
        <taxon>Lingulata</taxon>
        <taxon>Lingulida</taxon>
        <taxon>Linguloidea</taxon>
        <taxon>Lingulidae</taxon>
        <taxon>Lingula</taxon>
    </lineage>
</organism>
<evidence type="ECO:0000256" key="11">
    <source>
        <dbReference type="ARBA" id="ARBA00023018"/>
    </source>
</evidence>
<feature type="domain" description="Ionotropic glutamate receptor L-glutamate and glycine-binding" evidence="28">
    <location>
        <begin position="558"/>
        <end position="619"/>
    </location>
</feature>
<evidence type="ECO:0000256" key="17">
    <source>
        <dbReference type="ARBA" id="ARBA00023286"/>
    </source>
</evidence>
<evidence type="ECO:0000313" key="29">
    <source>
        <dbReference type="Proteomes" id="UP000085678"/>
    </source>
</evidence>
<gene>
    <name evidence="30" type="primary">LOC106178045</name>
</gene>
<dbReference type="KEGG" id="lak:106178045"/>
<evidence type="ECO:0000256" key="15">
    <source>
        <dbReference type="ARBA" id="ARBA00023180"/>
    </source>
</evidence>
<evidence type="ECO:0000256" key="1">
    <source>
        <dbReference type="ARBA" id="ARBA00004651"/>
    </source>
</evidence>
<dbReference type="Pfam" id="PF00060">
    <property type="entry name" value="Lig_chan"/>
    <property type="match status" value="1"/>
</dbReference>
<keyword evidence="6" id="KW-0597">Phosphoprotein</keyword>
<dbReference type="SUPFAM" id="SSF81324">
    <property type="entry name" value="Voltage-gated potassium channels"/>
    <property type="match status" value="1"/>
</dbReference>
<dbReference type="InterPro" id="IPR001508">
    <property type="entry name" value="Iono_Glu_rcpt_met"/>
</dbReference>
<dbReference type="GO" id="GO:0045211">
    <property type="term" value="C:postsynaptic membrane"/>
    <property type="evidence" value="ECO:0007669"/>
    <property type="project" value="UniProtKB-SubCell"/>
</dbReference>
<keyword evidence="4" id="KW-0813">Transport</keyword>
<dbReference type="FunFam" id="3.40.190.10:FF:000009">
    <property type="entry name" value="Putative glutamate receptor ionotropic NMDA 2B"/>
    <property type="match status" value="1"/>
</dbReference>
<keyword evidence="5" id="KW-1003">Cell membrane</keyword>
<evidence type="ECO:0000259" key="28">
    <source>
        <dbReference type="SMART" id="SM00918"/>
    </source>
</evidence>
<keyword evidence="15" id="KW-0325">Glycoprotein</keyword>
<keyword evidence="23" id="KW-1015">Disulfide bond</keyword>
<evidence type="ECO:0000256" key="21">
    <source>
        <dbReference type="PIRSR" id="PIRSR601508-1"/>
    </source>
</evidence>
<dbReference type="InterPro" id="IPR018882">
    <property type="entry name" value="CaM-bd_C0_NMDA_rcpt_NR1"/>
</dbReference>
<feature type="domain" description="Ionotropic glutamate receptor L-glutamate and glycine-binding" evidence="28">
    <location>
        <begin position="448"/>
        <end position="510"/>
    </location>
</feature>
<dbReference type="InterPro" id="IPR015683">
    <property type="entry name" value="Ionotropic_Glu_rcpt"/>
</dbReference>
<dbReference type="GeneID" id="106178045"/>
<evidence type="ECO:0000256" key="25">
    <source>
        <dbReference type="SAM" id="Phobius"/>
    </source>
</evidence>
<keyword evidence="7 25" id="KW-0812">Transmembrane</keyword>
<evidence type="ECO:0000256" key="23">
    <source>
        <dbReference type="PIRSR" id="PIRSR601508-3"/>
    </source>
</evidence>
<evidence type="ECO:0000256" key="5">
    <source>
        <dbReference type="ARBA" id="ARBA00022475"/>
    </source>
</evidence>
<feature type="region of interest" description="Disordered" evidence="24">
    <location>
        <begin position="1041"/>
        <end position="1061"/>
    </location>
</feature>
<feature type="binding site" evidence="21">
    <location>
        <position position="849"/>
    </location>
    <ligand>
        <name>L-glutamate</name>
        <dbReference type="ChEBI" id="CHEBI:29985"/>
    </ligand>
</feature>
<evidence type="ECO:0000256" key="19">
    <source>
        <dbReference type="ARBA" id="ARBA00024675"/>
    </source>
</evidence>
<dbReference type="SMART" id="SM00918">
    <property type="entry name" value="Lig_chan-Glu_bd"/>
    <property type="match status" value="2"/>
</dbReference>
<feature type="binding site" evidence="21">
    <location>
        <position position="635"/>
    </location>
    <ligand>
        <name>L-glutamate</name>
        <dbReference type="ChEBI" id="CHEBI:29985"/>
    </ligand>
</feature>
<keyword evidence="18" id="KW-0407">Ion channel</keyword>
<keyword evidence="17" id="KW-1071">Ligand-gated ion channel</keyword>
<evidence type="ECO:0000256" key="7">
    <source>
        <dbReference type="ARBA" id="ARBA00022692"/>
    </source>
</evidence>
<evidence type="ECO:0000256" key="24">
    <source>
        <dbReference type="SAM" id="MobiDB-lite"/>
    </source>
</evidence>
<dbReference type="SMART" id="SM00079">
    <property type="entry name" value="PBPe"/>
    <property type="match status" value="1"/>
</dbReference>
<keyword evidence="10 25" id="KW-1133">Transmembrane helix</keyword>
<dbReference type="GO" id="GO:0038023">
    <property type="term" value="F:signaling receptor activity"/>
    <property type="evidence" value="ECO:0007669"/>
    <property type="project" value="InterPro"/>
</dbReference>
<evidence type="ECO:0000256" key="13">
    <source>
        <dbReference type="ARBA" id="ARBA00023136"/>
    </source>
</evidence>
<dbReference type="FunFam" id="3.40.190.10:FF:000210">
    <property type="entry name" value="Glutamate receptor ionotropic, kainate 1"/>
    <property type="match status" value="1"/>
</dbReference>
<name>A0A1S3K275_LINAN</name>
<dbReference type="RefSeq" id="XP_013416499.1">
    <property type="nucleotide sequence ID" value="XM_013561045.1"/>
</dbReference>
<evidence type="ECO:0000256" key="14">
    <source>
        <dbReference type="ARBA" id="ARBA00023170"/>
    </source>
</evidence>
<keyword evidence="26" id="KW-0732">Signal</keyword>
<accession>A0A1S3K275</accession>
<protein>
    <recommendedName>
        <fullName evidence="3">Glutamate [NMDA] receptor subunit 1</fullName>
    </recommendedName>
</protein>
<feature type="site" description="Interaction with the cone snail toxin Con-ikot-ikot" evidence="22">
    <location>
        <position position="808"/>
    </location>
</feature>
<dbReference type="SUPFAM" id="SSF53822">
    <property type="entry name" value="Periplasmic binding protein-like I"/>
    <property type="match status" value="1"/>
</dbReference>
<keyword evidence="13 25" id="KW-0472">Membrane</keyword>
<keyword evidence="14 30" id="KW-0675">Receptor</keyword>
<keyword evidence="16" id="KW-0628">Postsynaptic cell membrane</keyword>
<dbReference type="SUPFAM" id="SSF53850">
    <property type="entry name" value="Periplasmic binding protein-like II"/>
    <property type="match status" value="2"/>
</dbReference>
<feature type="site" description="Crucial to convey clamshell closure to channel opening" evidence="22">
    <location>
        <position position="778"/>
    </location>
</feature>
<dbReference type="InterPro" id="IPR019594">
    <property type="entry name" value="Glu/Gly-bd"/>
</dbReference>
<dbReference type="OrthoDB" id="5984008at2759"/>
<proteinExistence type="predicted"/>
<dbReference type="Gene3D" id="3.40.190.10">
    <property type="entry name" value="Periplasmic binding protein-like II"/>
    <property type="match status" value="3"/>
</dbReference>
<evidence type="ECO:0000256" key="6">
    <source>
        <dbReference type="ARBA" id="ARBA00022553"/>
    </source>
</evidence>
<dbReference type="STRING" id="7574.A0A1S3K275"/>
<dbReference type="Gene3D" id="1.10.287.70">
    <property type="match status" value="1"/>
</dbReference>
<feature type="transmembrane region" description="Helical" evidence="25">
    <location>
        <begin position="745"/>
        <end position="771"/>
    </location>
</feature>
<dbReference type="InterPro" id="IPR028082">
    <property type="entry name" value="Peripla_BP_I"/>
</dbReference>
<evidence type="ECO:0000256" key="8">
    <source>
        <dbReference type="ARBA" id="ARBA00022723"/>
    </source>
</evidence>
<dbReference type="AlphaFoldDB" id="A0A1S3K275"/>
<comment type="subunit">
    <text evidence="2">Forms a heteromeric NMDA channel with Nmdar2.</text>
</comment>
<evidence type="ECO:0000313" key="30">
    <source>
        <dbReference type="RefSeq" id="XP_013416499.1"/>
    </source>
</evidence>
<evidence type="ECO:0000256" key="12">
    <source>
        <dbReference type="ARBA" id="ARBA00023065"/>
    </source>
</evidence>
<evidence type="ECO:0000256" key="18">
    <source>
        <dbReference type="ARBA" id="ARBA00023303"/>
    </source>
</evidence>
<feature type="signal peptide" evidence="26">
    <location>
        <begin position="1"/>
        <end position="23"/>
    </location>
</feature>
<dbReference type="PRINTS" id="PR00177">
    <property type="entry name" value="NMDARECEPTOR"/>
</dbReference>
<dbReference type="InterPro" id="IPR001828">
    <property type="entry name" value="ANF_lig-bd_rcpt"/>
</dbReference>
<comment type="subcellular location">
    <subcellularLocation>
        <location evidence="1">Cell membrane</location>
        <topology evidence="1">Multi-pass membrane protein</topology>
    </subcellularLocation>
    <subcellularLocation>
        <location evidence="20">Postsynaptic cell membrane</location>
    </subcellularLocation>
</comment>
<feature type="disulfide bond" evidence="23">
    <location>
        <begin position="861"/>
        <end position="917"/>
    </location>
</feature>
<dbReference type="InterPro" id="IPR001320">
    <property type="entry name" value="Iontro_rcpt_C"/>
</dbReference>
<evidence type="ECO:0000256" key="26">
    <source>
        <dbReference type="SAM" id="SignalP"/>
    </source>
</evidence>
<feature type="binding site" evidence="21">
    <location>
        <position position="802"/>
    </location>
    <ligand>
        <name>L-glutamate</name>
        <dbReference type="ChEBI" id="CHEBI:29985"/>
    </ligand>
</feature>
<evidence type="ECO:0000256" key="9">
    <source>
        <dbReference type="ARBA" id="ARBA00022833"/>
    </source>
</evidence>
<feature type="domain" description="Ionotropic glutamate receptor C-terminal" evidence="27">
    <location>
        <begin position="547"/>
        <end position="912"/>
    </location>
</feature>
<dbReference type="FunCoup" id="A0A1S3K275">
    <property type="interactions" value="408"/>
</dbReference>
<dbReference type="GO" id="GO:0015276">
    <property type="term" value="F:ligand-gated monoatomic ion channel activity"/>
    <property type="evidence" value="ECO:0007669"/>
    <property type="project" value="InterPro"/>
</dbReference>
<sequence length="1085" mass="121520">MVQNQHVFLSICLPLLLTASCMGQTLQFPNQIIIGGVLGTQESMDLFHQCIEEANQPGVLPGNITVKGAAMLMDENPIRAARDICLKMIYQQVYVVLVSHPHPNAKSPLSVSYTCKFYNIPVIGVGGNLRDSIFSEKSVHATFLRTVTSISHQADLWLELLKFYKWKKTVFITELTQEGRNILSRFQNQAKSTIELEKTILLKPGLRSYSDDLLELEKARARVVLMFVSQSVAEVVYRDAVHLNLTGPGFVWIVTEQALTVQNIPQGILGFQLRFGMNESLHIKDAMHVVVKAINTMYNKVNLTEAPNRCISHTEDEVGSWDSGQVMFNALKEVEFADGKTGKVKFDEVGDRDSPVYDLVNVQEGKLVTVGTYEGKMQTKKLNVRGPILWPGGQMTTPLGENIETHLKVVTIEEVPFVFSRVIQPGEQCKTMPSLEDGIREIYCPHINVTTGVKTHKCCKGYCIDLLFKLGTKLNFTYDVHLVGDGKFGVLEKNNRTAQEWNGMMGELLKKKADLIVAPLTITPDRSLAVKFSKPFKYQGLTVLMKRIIVPLTWNDLPFSGVKTHKCCKGYCIDLLFKLGTKLNFTYDVHLVGDGKFGVLEKNNRTAQEWNGMMGELLKKKADLIVAPLTITPDRSLAVKFSKPFKYQGLTVLMKRGHKDSNLGSFLQPFQPPLWILVLLSVHVVALVLYLLDRFSPFGHYKLAKSSDESEEHPLDLSTAIWFAWGVLLSSGIGEGTPRSFSARVVGMVWAGFAMIIIASYTANLAAFLVLDRPPSAVSGIDDRRLRNPTDEFIFNTVKDSSVEDYFKRRVELSTMHRTMGDNPIQYETPDEAIKAVIEGKQLDAFIWESTRLEYEAARRCDLVTAAEMFGKERLGIAVRHGSPYAEAINLQVLGFHEEGDMESLDGKWILKSNIKCNEINSSPATLGLTNMAGVFMLVAGGILSGIFIVFVEITYHRHVSARQKEMELARHAAARWRGNIEKRKTLRASWAVLRKDKADDLDEKRRMQRSNQLEHEQLQQLHNGADGKLVNGRGALHRGIEGAAQAEPVPYPTYSGGDWEQREPEYTVAGADNRDHSGQRVDIV</sequence>
<dbReference type="GO" id="GO:0046872">
    <property type="term" value="F:metal ion binding"/>
    <property type="evidence" value="ECO:0007669"/>
    <property type="project" value="UniProtKB-KW"/>
</dbReference>
<dbReference type="Pfam" id="PF10562">
    <property type="entry name" value="CaM_bdg_C0"/>
    <property type="match status" value="1"/>
</dbReference>
<dbReference type="Pfam" id="PF01094">
    <property type="entry name" value="ANF_receptor"/>
    <property type="match status" value="1"/>
</dbReference>
<dbReference type="InParanoid" id="A0A1S3K275"/>
<evidence type="ECO:0000256" key="10">
    <source>
        <dbReference type="ARBA" id="ARBA00022989"/>
    </source>
</evidence>
<dbReference type="Proteomes" id="UP000085678">
    <property type="component" value="Unplaced"/>
</dbReference>
<comment type="function">
    <text evidence="19">NMDA receptor subtype of glutamate-gated ion channels with high calcium permeability and voltage-dependent sensitivity to magnesium. Mediated by glycine. This protein plays a key role in synaptic plasticity, synaptogenesis, excitotoxicity, memory acquisition and learning. It mediates neuronal functions in glutamate neurotransmission. Is involved in the cell surface targeting of NMDA receptors. Plays a role in associative learning and in long-term memory consolidation.</text>
</comment>
<keyword evidence="12" id="KW-0406">Ion transport</keyword>
<feature type="binding site" evidence="21">
    <location>
        <position position="630"/>
    </location>
    <ligand>
        <name>L-glutamate</name>
        <dbReference type="ChEBI" id="CHEBI:29985"/>
    </ligand>
</feature>
<evidence type="ECO:0000256" key="4">
    <source>
        <dbReference type="ARBA" id="ARBA00022448"/>
    </source>
</evidence>
<keyword evidence="11" id="KW-0770">Synapse</keyword>
<feature type="chain" id="PRO_5010284506" description="Glutamate [NMDA] receptor subunit 1" evidence="26">
    <location>
        <begin position="24"/>
        <end position="1085"/>
    </location>
</feature>